<protein>
    <recommendedName>
        <fullName evidence="3">Peptidase M61 catalytic domain-containing protein</fullName>
    </recommendedName>
</protein>
<reference evidence="1" key="1">
    <citation type="submission" date="2023-06" db="EMBL/GenBank/DDBJ databases">
        <title>Conoideocrella luteorostrata (Hypocreales: Clavicipitaceae), a potential biocontrol fungus for elongate hemlock scale in United States Christmas tree production areas.</title>
        <authorList>
            <person name="Barrett H."/>
            <person name="Lovett B."/>
            <person name="Macias A.M."/>
            <person name="Stajich J.E."/>
            <person name="Kasson M.T."/>
        </authorList>
    </citation>
    <scope>NUCLEOTIDE SEQUENCE</scope>
    <source>
        <strain evidence="1">ARSEF 14590</strain>
    </source>
</reference>
<dbReference type="EMBL" id="JASWJB010000313">
    <property type="protein sequence ID" value="KAK2591718.1"/>
    <property type="molecule type" value="Genomic_DNA"/>
</dbReference>
<dbReference type="AlphaFoldDB" id="A0AAJ0FUI6"/>
<evidence type="ECO:0000313" key="2">
    <source>
        <dbReference type="Proteomes" id="UP001251528"/>
    </source>
</evidence>
<evidence type="ECO:0000313" key="1">
    <source>
        <dbReference type="EMBL" id="KAK2591718.1"/>
    </source>
</evidence>
<dbReference type="InterPro" id="IPR027268">
    <property type="entry name" value="Peptidase_M4/M1_CTD_sf"/>
</dbReference>
<sequence length="577" mass="64830">MGEIRIQKVPSLRLRLTPEYSPKAENGQNASNPTAIYVHMVVRARLGRFSSARPFLSMPLNRGPTETARYDGDAMSASTIAGAPLSLHYQDEKDGGDMMRQWYLDETLTEGDVIVQFLAPARKTDKFTPSGPRIDLREDVSGGLIGMGEGFIPIVPPCSDDKSEEWDVAVEWAVEDAPEGTRCAWSMGDGVHCKSRGTLDSVVTHSVFAIGQLKRYPDWGAKLQKDGDREFAMYWFGEPFLDMTTLPATTSAVFNAIASFFSSSNPFRVFMRKVHVLFGGTGATESYLLEYSDPSAGEITEDIMTDLLAHETVHEYALLESSGPLPDGQQQAELAWYDEGIANYYGCIAGHRGGALSHRQLLKSLNGYTQAYYTSPVINMNYDEALRRAWDNLHIMRISYGRGFMYLLAESARLQLASNGTMSIDDITLELYRRRVAKKSHTLFDYRSLIADAIGKDEENKNYEAMFRGDTIVPHPDCLASIGLKLVRRDAERFELGFDSRPMVQEYRIRNLVKGSRAEHAGVEEGDEVVEAWMAWGAADYLDAMMRIKVRREGKVKEIEWWPRSAEKVDCYAWVEI</sequence>
<gene>
    <name evidence="1" type="ORF">QQS21_010572</name>
</gene>
<keyword evidence="2" id="KW-1185">Reference proteome</keyword>
<evidence type="ECO:0008006" key="3">
    <source>
        <dbReference type="Google" id="ProtNLM"/>
    </source>
</evidence>
<name>A0AAJ0FUI6_9HYPO</name>
<proteinExistence type="predicted"/>
<organism evidence="1 2">
    <name type="scientific">Conoideocrella luteorostrata</name>
    <dbReference type="NCBI Taxonomy" id="1105319"/>
    <lineage>
        <taxon>Eukaryota</taxon>
        <taxon>Fungi</taxon>
        <taxon>Dikarya</taxon>
        <taxon>Ascomycota</taxon>
        <taxon>Pezizomycotina</taxon>
        <taxon>Sordariomycetes</taxon>
        <taxon>Hypocreomycetidae</taxon>
        <taxon>Hypocreales</taxon>
        <taxon>Clavicipitaceae</taxon>
        <taxon>Conoideocrella</taxon>
    </lineage>
</organism>
<comment type="caution">
    <text evidence="1">The sequence shown here is derived from an EMBL/GenBank/DDBJ whole genome shotgun (WGS) entry which is preliminary data.</text>
</comment>
<dbReference type="Proteomes" id="UP001251528">
    <property type="component" value="Unassembled WGS sequence"/>
</dbReference>
<accession>A0AAJ0FUI6</accession>
<dbReference type="Gene3D" id="1.10.390.10">
    <property type="entry name" value="Neutral Protease Domain 2"/>
    <property type="match status" value="1"/>
</dbReference>